<gene>
    <name evidence="5" type="ORF">AK88_02772</name>
</gene>
<accession>A0A0D9QKR6</accession>
<dbReference type="InterPro" id="IPR006676">
    <property type="entry name" value="tRNA_splic"/>
</dbReference>
<dbReference type="Gene3D" id="3.40.1350.10">
    <property type="match status" value="1"/>
</dbReference>
<evidence type="ECO:0000313" key="5">
    <source>
        <dbReference type="EMBL" id="KJP87604.1"/>
    </source>
</evidence>
<protein>
    <recommendedName>
        <fullName evidence="2">tRNA-intron lyase</fullName>
        <ecNumber evidence="2">4.6.1.16</ecNumber>
    </recommendedName>
</protein>
<dbReference type="Pfam" id="PF01974">
    <property type="entry name" value="tRNA_int_endo"/>
    <property type="match status" value="1"/>
</dbReference>
<dbReference type="InterPro" id="IPR011856">
    <property type="entry name" value="tRNA_endonuc-like_dom_sf"/>
</dbReference>
<evidence type="ECO:0000256" key="3">
    <source>
        <dbReference type="ARBA" id="ARBA00034031"/>
    </source>
</evidence>
<comment type="catalytic activity">
    <reaction evidence="3">
        <text>pretRNA = a 3'-half-tRNA molecule with a 5'-OH end + a 5'-half-tRNA molecule with a 2',3'-cyclic phosphate end + an intron with a 2',3'-cyclic phosphate and a 5'-hydroxyl terminus.</text>
        <dbReference type="EC" id="4.6.1.16"/>
    </reaction>
</comment>
<dbReference type="EMBL" id="KQ001672">
    <property type="protein sequence ID" value="KJP87604.1"/>
    <property type="molecule type" value="Genomic_DNA"/>
</dbReference>
<dbReference type="GO" id="GO:0003676">
    <property type="term" value="F:nucleic acid binding"/>
    <property type="evidence" value="ECO:0007669"/>
    <property type="project" value="InterPro"/>
</dbReference>
<evidence type="ECO:0000256" key="1">
    <source>
        <dbReference type="ARBA" id="ARBA00008078"/>
    </source>
</evidence>
<name>A0A0D9QKR6_PLAFR</name>
<dbReference type="GeneID" id="24268086"/>
<dbReference type="AlphaFoldDB" id="A0A0D9QKR6"/>
<dbReference type="PANTHER" id="PTHR21227:SF0">
    <property type="entry name" value="TRNA-SPLICING ENDONUCLEASE SUBUNIT SEN2"/>
    <property type="match status" value="1"/>
</dbReference>
<dbReference type="GO" id="GO:0000214">
    <property type="term" value="C:tRNA-intron endonuclease complex"/>
    <property type="evidence" value="ECO:0007669"/>
    <property type="project" value="TreeGrafter"/>
</dbReference>
<dbReference type="SUPFAM" id="SSF53032">
    <property type="entry name" value="tRNA-intron endonuclease catalytic domain-like"/>
    <property type="match status" value="1"/>
</dbReference>
<keyword evidence="6" id="KW-1185">Reference proteome</keyword>
<dbReference type="EC" id="4.6.1.16" evidence="2"/>
<dbReference type="CDD" id="cd22363">
    <property type="entry name" value="tRNA-intron_lyase_C"/>
    <property type="match status" value="1"/>
</dbReference>
<evidence type="ECO:0000259" key="4">
    <source>
        <dbReference type="Pfam" id="PF01974"/>
    </source>
</evidence>
<dbReference type="GO" id="GO:0000379">
    <property type="term" value="P:tRNA-type intron splice site recognition and cleavage"/>
    <property type="evidence" value="ECO:0007669"/>
    <property type="project" value="TreeGrafter"/>
</dbReference>
<reference evidence="5 6" key="1">
    <citation type="submission" date="2014-03" db="EMBL/GenBank/DDBJ databases">
        <title>The Genome Sequence of Plasmodium fragile nilgiri.</title>
        <authorList>
            <consortium name="The Broad Institute Genomics Platform"/>
            <consortium name="The Broad Institute Genome Sequencing Center for Infectious Disease"/>
            <person name="Neafsey D."/>
            <person name="Duraisingh M."/>
            <person name="Young S.K."/>
            <person name="Zeng Q."/>
            <person name="Gargeya S."/>
            <person name="Abouelleil A."/>
            <person name="Alvarado L."/>
            <person name="Chapman S.B."/>
            <person name="Gainer-Dewar J."/>
            <person name="Goldberg J."/>
            <person name="Griggs A."/>
            <person name="Gujja S."/>
            <person name="Hansen M."/>
            <person name="Howarth C."/>
            <person name="Imamovic A."/>
            <person name="Larimer J."/>
            <person name="Pearson M."/>
            <person name="Poon T.W."/>
            <person name="Priest M."/>
            <person name="Roberts A."/>
            <person name="Saif S."/>
            <person name="Shea T."/>
            <person name="Sykes S."/>
            <person name="Wortman J."/>
            <person name="Nusbaum C."/>
            <person name="Birren B."/>
        </authorList>
    </citation>
    <scope>NUCLEOTIDE SEQUENCE [LARGE SCALE GENOMIC DNA]</scope>
    <source>
        <strain evidence="6">nilgiri</strain>
    </source>
</reference>
<organism evidence="5 6">
    <name type="scientific">Plasmodium fragile</name>
    <dbReference type="NCBI Taxonomy" id="5857"/>
    <lineage>
        <taxon>Eukaryota</taxon>
        <taxon>Sar</taxon>
        <taxon>Alveolata</taxon>
        <taxon>Apicomplexa</taxon>
        <taxon>Aconoidasida</taxon>
        <taxon>Haemosporida</taxon>
        <taxon>Plasmodiidae</taxon>
        <taxon>Plasmodium</taxon>
        <taxon>Plasmodium (Plasmodium)</taxon>
    </lineage>
</organism>
<sequence length="187" mass="21485">MKIIYAYKKEHYELEVDEGNADDYVIDTVEKNSNKCSCDGFLYDSDTQVEFLNLWQFHCEGRGTNFAHGRPNGSNTHVGTTSHLCSDDEGQDKSLLKYASHFEKAGYIVKEGDIYGAHFLLYLDGEQYTHAVYAVYVVRRDHVIRDLIRILRVSRSVKKHVILILLTGTEAEDLSDNIVYVKVYSYK</sequence>
<evidence type="ECO:0000313" key="6">
    <source>
        <dbReference type="Proteomes" id="UP000054561"/>
    </source>
</evidence>
<feature type="domain" description="tRNA intron endonuclease catalytic" evidence="4">
    <location>
        <begin position="100"/>
        <end position="166"/>
    </location>
</feature>
<dbReference type="InterPro" id="IPR036167">
    <property type="entry name" value="tRNA_intron_Endo_cat-like_sf"/>
</dbReference>
<dbReference type="Proteomes" id="UP000054561">
    <property type="component" value="Unassembled WGS sequence"/>
</dbReference>
<dbReference type="OrthoDB" id="10249562at2759"/>
<comment type="similarity">
    <text evidence="1">Belongs to the tRNA-intron endonuclease family.</text>
</comment>
<dbReference type="RefSeq" id="XP_012335818.1">
    <property type="nucleotide sequence ID" value="XM_012480395.1"/>
</dbReference>
<dbReference type="GO" id="GO:0000213">
    <property type="term" value="F:tRNA-intron lyase activity"/>
    <property type="evidence" value="ECO:0007669"/>
    <property type="project" value="UniProtKB-EC"/>
</dbReference>
<dbReference type="PANTHER" id="PTHR21227">
    <property type="entry name" value="TRNA-SPLICING ENDONUCLEASE SUBUNIT SEN2"/>
    <property type="match status" value="1"/>
</dbReference>
<proteinExistence type="inferred from homology"/>
<evidence type="ECO:0000256" key="2">
    <source>
        <dbReference type="ARBA" id="ARBA00012573"/>
    </source>
</evidence>
<dbReference type="OMA" id="YTHAVYA"/>
<dbReference type="GO" id="GO:0005737">
    <property type="term" value="C:cytoplasm"/>
    <property type="evidence" value="ECO:0007669"/>
    <property type="project" value="TreeGrafter"/>
</dbReference>
<dbReference type="InterPro" id="IPR006677">
    <property type="entry name" value="tRNA_intron_Endonuc_cat-like"/>
</dbReference>
<dbReference type="VEuPathDB" id="PlasmoDB:AK88_02772"/>